<feature type="domain" description="Glycosyltransferase 2-like" evidence="1">
    <location>
        <begin position="24"/>
        <end position="80"/>
    </location>
</feature>
<dbReference type="AlphaFoldDB" id="A0A0G1MR79"/>
<protein>
    <submittedName>
        <fullName evidence="2">Beta 1,4 glucosyltransferase</fullName>
    </submittedName>
</protein>
<dbReference type="Proteomes" id="UP000034329">
    <property type="component" value="Unassembled WGS sequence"/>
</dbReference>
<dbReference type="Gene3D" id="3.90.550.10">
    <property type="entry name" value="Spore Coat Polysaccharide Biosynthesis Protein SpsA, Chain A"/>
    <property type="match status" value="1"/>
</dbReference>
<dbReference type="Pfam" id="PF00535">
    <property type="entry name" value="Glycos_transf_2"/>
    <property type="match status" value="1"/>
</dbReference>
<dbReference type="InterPro" id="IPR029044">
    <property type="entry name" value="Nucleotide-diphossugar_trans"/>
</dbReference>
<accession>A0A0G1MR79</accession>
<comment type="caution">
    <text evidence="2">The sequence shown here is derived from an EMBL/GenBank/DDBJ whole genome shotgun (WGS) entry which is preliminary data.</text>
</comment>
<dbReference type="SUPFAM" id="SSF53448">
    <property type="entry name" value="Nucleotide-diphospho-sugar transferases"/>
    <property type="match status" value="1"/>
</dbReference>
<feature type="non-terminal residue" evidence="2">
    <location>
        <position position="88"/>
    </location>
</feature>
<dbReference type="GO" id="GO:0016740">
    <property type="term" value="F:transferase activity"/>
    <property type="evidence" value="ECO:0007669"/>
    <property type="project" value="UniProtKB-KW"/>
</dbReference>
<evidence type="ECO:0000259" key="1">
    <source>
        <dbReference type="Pfam" id="PF00535"/>
    </source>
</evidence>
<organism evidence="2 3">
    <name type="scientific">Candidatus Woesebacteria bacterium GW2011_GWB1_45_5</name>
    <dbReference type="NCBI Taxonomy" id="1618581"/>
    <lineage>
        <taxon>Bacteria</taxon>
        <taxon>Candidatus Woeseibacteriota</taxon>
    </lineage>
</organism>
<proteinExistence type="predicted"/>
<name>A0A0G1MR79_9BACT</name>
<dbReference type="InterPro" id="IPR001173">
    <property type="entry name" value="Glyco_trans_2-like"/>
</dbReference>
<evidence type="ECO:0000313" key="3">
    <source>
        <dbReference type="Proteomes" id="UP000034329"/>
    </source>
</evidence>
<dbReference type="EMBL" id="LCLA01000002">
    <property type="protein sequence ID" value="KKU10861.1"/>
    <property type="molecule type" value="Genomic_DNA"/>
</dbReference>
<evidence type="ECO:0000313" key="2">
    <source>
        <dbReference type="EMBL" id="KKU10861.1"/>
    </source>
</evidence>
<gene>
    <name evidence="2" type="ORF">UX13_C0002G0016</name>
</gene>
<keyword evidence="2" id="KW-0808">Transferase</keyword>
<reference evidence="2 3" key="1">
    <citation type="journal article" date="2015" name="Nature">
        <title>rRNA introns, odd ribosomes, and small enigmatic genomes across a large radiation of phyla.</title>
        <authorList>
            <person name="Brown C.T."/>
            <person name="Hug L.A."/>
            <person name="Thomas B.C."/>
            <person name="Sharon I."/>
            <person name="Castelle C.J."/>
            <person name="Singh A."/>
            <person name="Wilkins M.J."/>
            <person name="Williams K.H."/>
            <person name="Banfield J.F."/>
        </authorList>
    </citation>
    <scope>NUCLEOTIDE SEQUENCE [LARGE SCALE GENOMIC DNA]</scope>
</reference>
<sequence length="88" mass="9955">MGKKLKISAVVLVGGEYDRALLRKCLDSLWWTDEIVKVNTREVKGGFADYRNAGARRAKGKWLLYVDTDERVSPELKKVILQVTGSDE</sequence>